<dbReference type="AlphaFoldDB" id="A0A4Q0PNQ6"/>
<dbReference type="EMBL" id="QOVL01000005">
    <property type="protein sequence ID" value="RXG32081.1"/>
    <property type="molecule type" value="Genomic_DNA"/>
</dbReference>
<sequence length="52" mass="5881">MRNILLLAVCIFSLNAFSQKTYLQVDKLVDTKNGKILEEKTIVVIADSIQEI</sequence>
<evidence type="ECO:0000313" key="1">
    <source>
        <dbReference type="EMBL" id="RXG32081.1"/>
    </source>
</evidence>
<reference evidence="1 2" key="1">
    <citation type="submission" date="2018-07" db="EMBL/GenBank/DDBJ databases">
        <title>Leeuwenhoekiella genomics.</title>
        <authorList>
            <person name="Tahon G."/>
            <person name="Willems A."/>
        </authorList>
    </citation>
    <scope>NUCLEOTIDE SEQUENCE [LARGE SCALE GENOMIC DNA]</scope>
    <source>
        <strain evidence="1 2">LMG 1345</strain>
    </source>
</reference>
<comment type="caution">
    <text evidence="1">The sequence shown here is derived from an EMBL/GenBank/DDBJ whole genome shotgun (WGS) entry which is preliminary data.</text>
</comment>
<dbReference type="RefSeq" id="WP_164917839.1">
    <property type="nucleotide sequence ID" value="NZ_JBALUR010000003.1"/>
</dbReference>
<dbReference type="Proteomes" id="UP000290608">
    <property type="component" value="Unassembled WGS sequence"/>
</dbReference>
<name>A0A4Q0PNQ6_9FLAO</name>
<organism evidence="1 2">
    <name type="scientific">Leeuwenhoekiella marinoflava</name>
    <dbReference type="NCBI Taxonomy" id="988"/>
    <lineage>
        <taxon>Bacteria</taxon>
        <taxon>Pseudomonadati</taxon>
        <taxon>Bacteroidota</taxon>
        <taxon>Flavobacteriia</taxon>
        <taxon>Flavobacteriales</taxon>
        <taxon>Flavobacteriaceae</taxon>
        <taxon>Leeuwenhoekiella</taxon>
    </lineage>
</organism>
<evidence type="ECO:0000313" key="2">
    <source>
        <dbReference type="Proteomes" id="UP000290608"/>
    </source>
</evidence>
<dbReference type="STRING" id="1122159.SAMN02745246_01443"/>
<gene>
    <name evidence="1" type="ORF">DSL99_1388</name>
</gene>
<proteinExistence type="predicted"/>
<protein>
    <submittedName>
        <fullName evidence="1">Uncharacterized protein</fullName>
    </submittedName>
</protein>
<accession>A0A4Q0PNQ6</accession>